<dbReference type="Gene3D" id="3.20.80.10">
    <property type="entry name" value="Regulatory factor, effector binding domain"/>
    <property type="match status" value="1"/>
</dbReference>
<dbReference type="InterPro" id="IPR000551">
    <property type="entry name" value="MerR-type_HTH_dom"/>
</dbReference>
<dbReference type="GO" id="GO:0003700">
    <property type="term" value="F:DNA-binding transcription factor activity"/>
    <property type="evidence" value="ECO:0007669"/>
    <property type="project" value="InterPro"/>
</dbReference>
<dbReference type="InterPro" id="IPR047057">
    <property type="entry name" value="MerR_fam"/>
</dbReference>
<dbReference type="EMBL" id="WQLB01000003">
    <property type="protein sequence ID" value="MVN85856.1"/>
    <property type="molecule type" value="Genomic_DNA"/>
</dbReference>
<dbReference type="Gene3D" id="1.10.1660.10">
    <property type="match status" value="1"/>
</dbReference>
<dbReference type="Pfam" id="PF13411">
    <property type="entry name" value="MerR_1"/>
    <property type="match status" value="1"/>
</dbReference>
<comment type="caution">
    <text evidence="3">The sequence shown here is derived from an EMBL/GenBank/DDBJ whole genome shotgun (WGS) entry which is preliminary data.</text>
</comment>
<organism evidence="3 4">
    <name type="scientific">Deinococcus arboris</name>
    <dbReference type="NCBI Taxonomy" id="2682977"/>
    <lineage>
        <taxon>Bacteria</taxon>
        <taxon>Thermotogati</taxon>
        <taxon>Deinococcota</taxon>
        <taxon>Deinococci</taxon>
        <taxon>Deinococcales</taxon>
        <taxon>Deinococcaceae</taxon>
        <taxon>Deinococcus</taxon>
    </lineage>
</organism>
<dbReference type="InterPro" id="IPR011256">
    <property type="entry name" value="Reg_factor_effector_dom_sf"/>
</dbReference>
<dbReference type="Proteomes" id="UP000483286">
    <property type="component" value="Unassembled WGS sequence"/>
</dbReference>
<gene>
    <name evidence="3" type="ORF">GO986_03650</name>
</gene>
<dbReference type="InterPro" id="IPR009061">
    <property type="entry name" value="DNA-bd_dom_put_sf"/>
</dbReference>
<evidence type="ECO:0000259" key="2">
    <source>
        <dbReference type="PROSITE" id="PS50937"/>
    </source>
</evidence>
<keyword evidence="4" id="KW-1185">Reference proteome</keyword>
<dbReference type="RefSeq" id="WP_157457902.1">
    <property type="nucleotide sequence ID" value="NZ_WQLB01000003.1"/>
</dbReference>
<reference evidence="3 4" key="1">
    <citation type="submission" date="2019-12" db="EMBL/GenBank/DDBJ databases">
        <title>Deinococcus sp. HMF7620 Genome sequencing and assembly.</title>
        <authorList>
            <person name="Kang H."/>
            <person name="Kim H."/>
            <person name="Joh K."/>
        </authorList>
    </citation>
    <scope>NUCLEOTIDE SEQUENCE [LARGE SCALE GENOMIC DNA]</scope>
    <source>
        <strain evidence="3 4">HMF7620</strain>
    </source>
</reference>
<keyword evidence="1" id="KW-0238">DNA-binding</keyword>
<evidence type="ECO:0000313" key="3">
    <source>
        <dbReference type="EMBL" id="MVN85856.1"/>
    </source>
</evidence>
<sequence length="278" mass="30100">MTTPAPPLMTIGAFARASRLSLKALRLYGDLGLLAPARVDAQSGYRLYAPDQLADARLIALLRQTEMPLTTIRALLDTPGQDRPAALRLHLAALEAAHRQRRDLARHLIQQLEGVTPMTLPPIQTRAVPAQPVVTLTHHVFVADLPATIARSMTALMETVRAQQVDFAGPPFVIFHGEVNADSDGPVEICMPYSGALQPSGEVKLRIEPAHTETFVVLSKTQFEFPAILAAYDATAAAAQAQGECGQLSPREVYPYDWDAAGPNDPAGEVAWPYTPRT</sequence>
<dbReference type="SMART" id="SM00422">
    <property type="entry name" value="HTH_MERR"/>
    <property type="match status" value="1"/>
</dbReference>
<dbReference type="AlphaFoldDB" id="A0A7C9LLQ2"/>
<dbReference type="PANTHER" id="PTHR30204:SF97">
    <property type="entry name" value="MERR FAMILY REGULATORY PROTEIN"/>
    <property type="match status" value="1"/>
</dbReference>
<feature type="domain" description="HTH merR-type" evidence="2">
    <location>
        <begin position="8"/>
        <end position="78"/>
    </location>
</feature>
<accession>A0A7C9LLQ2</accession>
<evidence type="ECO:0000313" key="4">
    <source>
        <dbReference type="Proteomes" id="UP000483286"/>
    </source>
</evidence>
<proteinExistence type="predicted"/>
<dbReference type="SUPFAM" id="SSF46955">
    <property type="entry name" value="Putative DNA-binding domain"/>
    <property type="match status" value="1"/>
</dbReference>
<dbReference type="PROSITE" id="PS50937">
    <property type="entry name" value="HTH_MERR_2"/>
    <property type="match status" value="1"/>
</dbReference>
<evidence type="ECO:0000256" key="1">
    <source>
        <dbReference type="ARBA" id="ARBA00023125"/>
    </source>
</evidence>
<dbReference type="GO" id="GO:0003677">
    <property type="term" value="F:DNA binding"/>
    <property type="evidence" value="ECO:0007669"/>
    <property type="project" value="UniProtKB-KW"/>
</dbReference>
<protein>
    <submittedName>
        <fullName evidence="3">MerR family transcriptional regulator</fullName>
    </submittedName>
</protein>
<dbReference type="PANTHER" id="PTHR30204">
    <property type="entry name" value="REDOX-CYCLING DRUG-SENSING TRANSCRIPTIONAL ACTIVATOR SOXR"/>
    <property type="match status" value="1"/>
</dbReference>
<name>A0A7C9LLQ2_9DEIO</name>